<comment type="caution">
    <text evidence="2">The sequence shown here is derived from an EMBL/GenBank/DDBJ whole genome shotgun (WGS) entry which is preliminary data.</text>
</comment>
<keyword evidence="2" id="KW-0482">Metalloprotease</keyword>
<dbReference type="CDD" id="cd07344">
    <property type="entry name" value="M48_yhfN_like"/>
    <property type="match status" value="1"/>
</dbReference>
<protein>
    <submittedName>
        <fullName evidence="2">SprT family zinc-dependent metalloprotease</fullName>
        <ecNumber evidence="2">3.4.-.-</ecNumber>
    </submittedName>
</protein>
<reference evidence="2 3" key="1">
    <citation type="submission" date="2024-06" db="EMBL/GenBank/DDBJ databases">
        <title>Thioclava kandeliae sp. nov. from a rhizosphere soil sample of Kandelia candel in a mangrove.</title>
        <authorList>
            <person name="Mu T."/>
        </authorList>
    </citation>
    <scope>NUCLEOTIDE SEQUENCE [LARGE SCALE GENOMIC DNA]</scope>
    <source>
        <strain evidence="2 3">CPCC 100088</strain>
    </source>
</reference>
<dbReference type="Gene3D" id="3.30.2010.10">
    <property type="entry name" value="Metalloproteases ('zincins'), catalytic domain"/>
    <property type="match status" value="1"/>
</dbReference>
<dbReference type="RefSeq" id="WP_350934959.1">
    <property type="nucleotide sequence ID" value="NZ_JAYWLC010000002.1"/>
</dbReference>
<dbReference type="Pfam" id="PF01863">
    <property type="entry name" value="YgjP-like"/>
    <property type="match status" value="1"/>
</dbReference>
<keyword evidence="2" id="KW-0645">Protease</keyword>
<evidence type="ECO:0000259" key="1">
    <source>
        <dbReference type="Pfam" id="PF01863"/>
    </source>
</evidence>
<evidence type="ECO:0000313" key="2">
    <source>
        <dbReference type="EMBL" id="MER5170888.1"/>
    </source>
</evidence>
<dbReference type="PANTHER" id="PTHR30399:SF1">
    <property type="entry name" value="UTP PYROPHOSPHATASE"/>
    <property type="match status" value="1"/>
</dbReference>
<proteinExistence type="predicted"/>
<organism evidence="2 3">
    <name type="scientific">Thioclava kandeliae</name>
    <dbReference type="NCBI Taxonomy" id="3070818"/>
    <lineage>
        <taxon>Bacteria</taxon>
        <taxon>Pseudomonadati</taxon>
        <taxon>Pseudomonadota</taxon>
        <taxon>Alphaproteobacteria</taxon>
        <taxon>Rhodobacterales</taxon>
        <taxon>Paracoccaceae</taxon>
        <taxon>Thioclava</taxon>
    </lineage>
</organism>
<name>A0ABV1SD95_9RHOB</name>
<sequence>MAFLSRKRTPPPVKAEPVFIELPELPGVAIRLNRSARARRYGLRVSRSDGSVTLTIPQRGTQKEAIAFARAQTDWLSEAIARMPSVTLVGYGQSILYEGQEVTLAPGQGRLPLREGTTLFVPGPEDRMARKLESFLKHNARRRLQSATEHYAARIGRNFSAITLRDTRSRWGSCSSKGALSYSWRLIMAPPEVLDYVAAHEVAHLVEMNHSPAFWSIVEELRPSWRKERRWLREEGGRLHATQFRAP</sequence>
<feature type="domain" description="YgjP-like metallopeptidase" evidence="1">
    <location>
        <begin position="41"/>
        <end position="234"/>
    </location>
</feature>
<dbReference type="EC" id="3.4.-.-" evidence="2"/>
<dbReference type="InterPro" id="IPR002725">
    <property type="entry name" value="YgjP-like_metallopeptidase"/>
</dbReference>
<dbReference type="EMBL" id="JAYWLC010000002">
    <property type="protein sequence ID" value="MER5170888.1"/>
    <property type="molecule type" value="Genomic_DNA"/>
</dbReference>
<dbReference type="PANTHER" id="PTHR30399">
    <property type="entry name" value="UNCHARACTERIZED PROTEIN YGJP"/>
    <property type="match status" value="1"/>
</dbReference>
<keyword evidence="2" id="KW-0378">Hydrolase</keyword>
<accession>A0ABV1SD95</accession>
<gene>
    <name evidence="2" type="ORF">VSX56_03790</name>
</gene>
<dbReference type="InterPro" id="IPR053136">
    <property type="entry name" value="UTP_pyrophosphatase-like"/>
</dbReference>
<dbReference type="GO" id="GO:0008237">
    <property type="term" value="F:metallopeptidase activity"/>
    <property type="evidence" value="ECO:0007669"/>
    <property type="project" value="UniProtKB-KW"/>
</dbReference>
<evidence type="ECO:0000313" key="3">
    <source>
        <dbReference type="Proteomes" id="UP001438953"/>
    </source>
</evidence>
<dbReference type="Proteomes" id="UP001438953">
    <property type="component" value="Unassembled WGS sequence"/>
</dbReference>
<keyword evidence="3" id="KW-1185">Reference proteome</keyword>